<keyword evidence="2" id="KW-0808">Transferase</keyword>
<gene>
    <name evidence="2" type="ORF">Q4T40_18725</name>
</gene>
<accession>A0ABU3P2M4</accession>
<comment type="caution">
    <text evidence="2">The sequence shown here is derived from an EMBL/GenBank/DDBJ whole genome shotgun (WGS) entry which is preliminary data.</text>
</comment>
<proteinExistence type="predicted"/>
<dbReference type="SUPFAM" id="SSF53271">
    <property type="entry name" value="PRTase-like"/>
    <property type="match status" value="1"/>
</dbReference>
<dbReference type="EMBL" id="JAUOZS010000001">
    <property type="protein sequence ID" value="MDT8903274.1"/>
    <property type="molecule type" value="Genomic_DNA"/>
</dbReference>
<evidence type="ECO:0000313" key="3">
    <source>
        <dbReference type="Proteomes" id="UP001254848"/>
    </source>
</evidence>
<evidence type="ECO:0000313" key="2">
    <source>
        <dbReference type="EMBL" id="MDT8903274.1"/>
    </source>
</evidence>
<evidence type="ECO:0000259" key="1">
    <source>
        <dbReference type="Pfam" id="PF00156"/>
    </source>
</evidence>
<sequence length="211" mass="22587">MYQDRCQAGEALAAELADRGYGSVSLFAVPRGGVIVAAPVAERLGVRIDILVTRKIGHPANPEVAIGAVMADGTAVLDEEIIRAYAVPTEYLDRAIAREFAEIERRMIAYTGSAATPDITGRTAVIVDDGIATGYTIRAAIAWLKTLRPSGIVVAVPVAPPETVAAIADVDEVICPLQPAAFMAVGQHYREFPQNSDQEVQSILNRFNTKR</sequence>
<dbReference type="GO" id="GO:0016757">
    <property type="term" value="F:glycosyltransferase activity"/>
    <property type="evidence" value="ECO:0007669"/>
    <property type="project" value="UniProtKB-KW"/>
</dbReference>
<dbReference type="Gene3D" id="3.30.1310.20">
    <property type="entry name" value="PRTase-like"/>
    <property type="match status" value="1"/>
</dbReference>
<dbReference type="InterPro" id="IPR029057">
    <property type="entry name" value="PRTase-like"/>
</dbReference>
<dbReference type="Gene3D" id="3.40.50.2020">
    <property type="match status" value="1"/>
</dbReference>
<dbReference type="RefSeq" id="WP_413781734.1">
    <property type="nucleotide sequence ID" value="NZ_JAUOZS010000001.1"/>
</dbReference>
<protein>
    <submittedName>
        <fullName evidence="2">Phosphoribosyltransferase family protein</fullName>
    </submittedName>
</protein>
<dbReference type="CDD" id="cd06223">
    <property type="entry name" value="PRTases_typeI"/>
    <property type="match status" value="1"/>
</dbReference>
<dbReference type="Proteomes" id="UP001254848">
    <property type="component" value="Unassembled WGS sequence"/>
</dbReference>
<name>A0ABU3P2M4_9FIRM</name>
<feature type="domain" description="Phosphoribosyltransferase" evidence="1">
    <location>
        <begin position="7"/>
        <end position="168"/>
    </location>
</feature>
<keyword evidence="3" id="KW-1185">Reference proteome</keyword>
<dbReference type="InterPro" id="IPR000836">
    <property type="entry name" value="PRTase_dom"/>
</dbReference>
<dbReference type="Pfam" id="PF00156">
    <property type="entry name" value="Pribosyltran"/>
    <property type="match status" value="1"/>
</dbReference>
<organism evidence="2 3">
    <name type="scientific">Anaeroselena agilis</name>
    <dbReference type="NCBI Taxonomy" id="3063788"/>
    <lineage>
        <taxon>Bacteria</taxon>
        <taxon>Bacillati</taxon>
        <taxon>Bacillota</taxon>
        <taxon>Negativicutes</taxon>
        <taxon>Acetonemataceae</taxon>
        <taxon>Anaeroselena</taxon>
    </lineage>
</organism>
<reference evidence="2 3" key="1">
    <citation type="submission" date="2023-07" db="EMBL/GenBank/DDBJ databases">
        <title>The novel representative of Negativicutes class, Anaeroselena agilis gen. nov. sp. nov.</title>
        <authorList>
            <person name="Prokofeva M.I."/>
            <person name="Elcheninov A.G."/>
            <person name="Klyukina A."/>
            <person name="Kublanov I.V."/>
            <person name="Frolov E.N."/>
            <person name="Podosokorskaya O.A."/>
        </authorList>
    </citation>
    <scope>NUCLEOTIDE SEQUENCE [LARGE SCALE GENOMIC DNA]</scope>
    <source>
        <strain evidence="2 3">4137-cl</strain>
    </source>
</reference>
<keyword evidence="2" id="KW-0328">Glycosyltransferase</keyword>